<reference evidence="1 2" key="1">
    <citation type="submission" date="2020-10" db="EMBL/GenBank/DDBJ databases">
        <title>The Coptis chinensis genome and diversification of protoberbering-type alkaloids.</title>
        <authorList>
            <person name="Wang B."/>
            <person name="Shu S."/>
            <person name="Song C."/>
            <person name="Liu Y."/>
        </authorList>
    </citation>
    <scope>NUCLEOTIDE SEQUENCE [LARGE SCALE GENOMIC DNA]</scope>
    <source>
        <strain evidence="1">HL-2020</strain>
        <tissue evidence="1">Leaf</tissue>
    </source>
</reference>
<keyword evidence="2" id="KW-1185">Reference proteome</keyword>
<organism evidence="1 2">
    <name type="scientific">Coptis chinensis</name>
    <dbReference type="NCBI Taxonomy" id="261450"/>
    <lineage>
        <taxon>Eukaryota</taxon>
        <taxon>Viridiplantae</taxon>
        <taxon>Streptophyta</taxon>
        <taxon>Embryophyta</taxon>
        <taxon>Tracheophyta</taxon>
        <taxon>Spermatophyta</taxon>
        <taxon>Magnoliopsida</taxon>
        <taxon>Ranunculales</taxon>
        <taxon>Ranunculaceae</taxon>
        <taxon>Coptidoideae</taxon>
        <taxon>Coptis</taxon>
    </lineage>
</organism>
<accession>A0A835HCI6</accession>
<name>A0A835HCI6_9MAGN</name>
<dbReference type="EMBL" id="JADFTS010000007">
    <property type="protein sequence ID" value="KAF9595954.1"/>
    <property type="molecule type" value="Genomic_DNA"/>
</dbReference>
<gene>
    <name evidence="1" type="ORF">IFM89_006700</name>
</gene>
<proteinExistence type="predicted"/>
<comment type="caution">
    <text evidence="1">The sequence shown here is derived from an EMBL/GenBank/DDBJ whole genome shotgun (WGS) entry which is preliminary data.</text>
</comment>
<protein>
    <submittedName>
        <fullName evidence="1">Uncharacterized protein</fullName>
    </submittedName>
</protein>
<dbReference type="AlphaFoldDB" id="A0A835HCI6"/>
<evidence type="ECO:0000313" key="2">
    <source>
        <dbReference type="Proteomes" id="UP000631114"/>
    </source>
</evidence>
<sequence length="143" mass="15886">MLPKCQWVIGNGQKVDTWRDGWINSVSLKQALNISTMELRGCRAKVEDLIVNGNRVIPDIIQEVIELAGFNVASLAEHDNGRSKDHDLMESLGTPTKSPLVLGNVGGLHLQKTQLRLLVMDQQSEIMVRLGLVLLSGMLREIF</sequence>
<dbReference type="Proteomes" id="UP000631114">
    <property type="component" value="Unassembled WGS sequence"/>
</dbReference>
<evidence type="ECO:0000313" key="1">
    <source>
        <dbReference type="EMBL" id="KAF9595954.1"/>
    </source>
</evidence>